<reference evidence="7" key="2">
    <citation type="submission" date="2020-09" db="EMBL/GenBank/DDBJ databases">
        <authorList>
            <person name="Sun Q."/>
            <person name="Ohkuma M."/>
        </authorList>
    </citation>
    <scope>NUCLEOTIDE SEQUENCE</scope>
    <source>
        <strain evidence="7">JCM 14719</strain>
    </source>
</reference>
<keyword evidence="3 6" id="KW-0812">Transmembrane</keyword>
<keyword evidence="8" id="KW-1185">Reference proteome</keyword>
<comment type="caution">
    <text evidence="7">The sequence shown here is derived from an EMBL/GenBank/DDBJ whole genome shotgun (WGS) entry which is preliminary data.</text>
</comment>
<evidence type="ECO:0000313" key="7">
    <source>
        <dbReference type="EMBL" id="GGK05327.1"/>
    </source>
</evidence>
<protein>
    <submittedName>
        <fullName evidence="7">Amino acid permease</fullName>
    </submittedName>
</protein>
<dbReference type="Gene3D" id="1.20.1740.10">
    <property type="entry name" value="Amino acid/polyamine transporter I"/>
    <property type="match status" value="1"/>
</dbReference>
<organism evidence="7 8">
    <name type="scientific">Calditerricola satsumensis</name>
    <dbReference type="NCBI Taxonomy" id="373054"/>
    <lineage>
        <taxon>Bacteria</taxon>
        <taxon>Bacillati</taxon>
        <taxon>Bacillota</taxon>
        <taxon>Bacilli</taxon>
        <taxon>Bacillales</taxon>
        <taxon>Bacillaceae</taxon>
        <taxon>Calditerricola</taxon>
    </lineage>
</organism>
<feature type="transmembrane region" description="Helical" evidence="6">
    <location>
        <begin position="58"/>
        <end position="80"/>
    </location>
</feature>
<dbReference type="InterPro" id="IPR002293">
    <property type="entry name" value="AA/rel_permease1"/>
</dbReference>
<feature type="transmembrane region" description="Helical" evidence="6">
    <location>
        <begin position="297"/>
        <end position="320"/>
    </location>
</feature>
<sequence length="468" mass="50540">MSLWRKKPIERLIQESEKTSLKRALSAFDLTLLGIGAIIGTGIFVLTGVASAEYAGPALVLSFILSGLAAAFAALSYAEFASTVPVSGSVYTYTYATLGEFLAWIIGWVLILEYTLAVSAVAVGWSGYFQSLLNGFGLGLPEYLIKNPAEGGLVNLPAVLIILFITWLLARGVKESARFNNLIVFLKVAIVLLFILVGAFYVKPENWTPFMPFGWSGVFTAAAVVFFAYVGFDAVATAAEEVRNPKRDLPIGLIGSLAVCTILYVIVAAVLNGMVPYTKLNTSAPVAFALEQVGQNWLAGIISASAVITITTVMLVMAYGQTRIFFAMSRDGLLPRVFSRVHPRYKTPHINTWITGLVAAGLAGFIPLGRLAELVNMGTLTAFVLIQIGVIILRRTQPDLPRPFRAPGVPVTPILGALCALFLMGNLPGITWMAFFIWLVIGLAVYFLYGYRNSKLANAYPEASEKVS</sequence>
<gene>
    <name evidence="7" type="ORF">GCM10007043_19150</name>
</gene>
<evidence type="ECO:0000256" key="6">
    <source>
        <dbReference type="SAM" id="Phobius"/>
    </source>
</evidence>
<evidence type="ECO:0000256" key="2">
    <source>
        <dbReference type="ARBA" id="ARBA00022448"/>
    </source>
</evidence>
<dbReference type="GO" id="GO:0015171">
    <property type="term" value="F:amino acid transmembrane transporter activity"/>
    <property type="evidence" value="ECO:0007669"/>
    <property type="project" value="TreeGrafter"/>
</dbReference>
<keyword evidence="2" id="KW-0813">Transport</keyword>
<dbReference type="GO" id="GO:0016020">
    <property type="term" value="C:membrane"/>
    <property type="evidence" value="ECO:0007669"/>
    <property type="project" value="UniProtKB-SubCell"/>
</dbReference>
<dbReference type="PIRSF" id="PIRSF006060">
    <property type="entry name" value="AA_transporter"/>
    <property type="match status" value="1"/>
</dbReference>
<feature type="transmembrane region" description="Helical" evidence="6">
    <location>
        <begin position="30"/>
        <end position="52"/>
    </location>
</feature>
<feature type="transmembrane region" description="Helical" evidence="6">
    <location>
        <begin position="149"/>
        <end position="170"/>
    </location>
</feature>
<name>A0A8J3BD49_9BACI</name>
<evidence type="ECO:0000256" key="5">
    <source>
        <dbReference type="ARBA" id="ARBA00023136"/>
    </source>
</evidence>
<evidence type="ECO:0000313" key="8">
    <source>
        <dbReference type="Proteomes" id="UP000637720"/>
    </source>
</evidence>
<keyword evidence="5 6" id="KW-0472">Membrane</keyword>
<feature type="transmembrane region" description="Helical" evidence="6">
    <location>
        <begin position="253"/>
        <end position="277"/>
    </location>
</feature>
<feature type="transmembrane region" description="Helical" evidence="6">
    <location>
        <begin position="350"/>
        <end position="368"/>
    </location>
</feature>
<feature type="transmembrane region" description="Helical" evidence="6">
    <location>
        <begin position="101"/>
        <end position="129"/>
    </location>
</feature>
<dbReference type="EMBL" id="BMOF01000045">
    <property type="protein sequence ID" value="GGK05327.1"/>
    <property type="molecule type" value="Genomic_DNA"/>
</dbReference>
<evidence type="ECO:0000256" key="4">
    <source>
        <dbReference type="ARBA" id="ARBA00022989"/>
    </source>
</evidence>
<evidence type="ECO:0000256" key="1">
    <source>
        <dbReference type="ARBA" id="ARBA00004141"/>
    </source>
</evidence>
<dbReference type="RefSeq" id="WP_054671859.1">
    <property type="nucleotide sequence ID" value="NZ_BMOF01000045.1"/>
</dbReference>
<dbReference type="Pfam" id="PF13520">
    <property type="entry name" value="AA_permease_2"/>
    <property type="match status" value="1"/>
</dbReference>
<dbReference type="Proteomes" id="UP000637720">
    <property type="component" value="Unassembled WGS sequence"/>
</dbReference>
<comment type="subcellular location">
    <subcellularLocation>
        <location evidence="1">Membrane</location>
        <topology evidence="1">Multi-pass membrane protein</topology>
    </subcellularLocation>
</comment>
<feature type="transmembrane region" description="Helical" evidence="6">
    <location>
        <begin position="405"/>
        <end position="424"/>
    </location>
</feature>
<feature type="transmembrane region" description="Helical" evidence="6">
    <location>
        <begin position="374"/>
        <end position="393"/>
    </location>
</feature>
<proteinExistence type="predicted"/>
<keyword evidence="4 6" id="KW-1133">Transmembrane helix</keyword>
<feature type="transmembrane region" description="Helical" evidence="6">
    <location>
        <begin position="182"/>
        <end position="201"/>
    </location>
</feature>
<dbReference type="AlphaFoldDB" id="A0A8J3BD49"/>
<feature type="transmembrane region" description="Helical" evidence="6">
    <location>
        <begin position="213"/>
        <end position="232"/>
    </location>
</feature>
<evidence type="ECO:0000256" key="3">
    <source>
        <dbReference type="ARBA" id="ARBA00022692"/>
    </source>
</evidence>
<reference evidence="7" key="1">
    <citation type="journal article" date="2014" name="Int. J. Syst. Evol. Microbiol.">
        <title>Complete genome sequence of Corynebacterium casei LMG S-19264T (=DSM 44701T), isolated from a smear-ripened cheese.</title>
        <authorList>
            <consortium name="US DOE Joint Genome Institute (JGI-PGF)"/>
            <person name="Walter F."/>
            <person name="Albersmeier A."/>
            <person name="Kalinowski J."/>
            <person name="Ruckert C."/>
        </authorList>
    </citation>
    <scope>NUCLEOTIDE SEQUENCE</scope>
    <source>
        <strain evidence="7">JCM 14719</strain>
    </source>
</reference>
<feature type="transmembrane region" description="Helical" evidence="6">
    <location>
        <begin position="430"/>
        <end position="449"/>
    </location>
</feature>
<dbReference type="PANTHER" id="PTHR43243:SF4">
    <property type="entry name" value="CATIONIC AMINO ACID TRANSPORTER 4"/>
    <property type="match status" value="1"/>
</dbReference>
<accession>A0A8J3BD49</accession>
<dbReference type="PANTHER" id="PTHR43243">
    <property type="entry name" value="INNER MEMBRANE TRANSPORTER YGJI-RELATED"/>
    <property type="match status" value="1"/>
</dbReference>